<dbReference type="PROSITE" id="PS50043">
    <property type="entry name" value="HTH_LUXR_2"/>
    <property type="match status" value="1"/>
</dbReference>
<dbReference type="Gene3D" id="1.10.10.10">
    <property type="entry name" value="Winged helix-like DNA-binding domain superfamily/Winged helix DNA-binding domain"/>
    <property type="match status" value="1"/>
</dbReference>
<dbReference type="InterPro" id="IPR016032">
    <property type="entry name" value="Sig_transdc_resp-reg_C-effctor"/>
</dbReference>
<proteinExistence type="predicted"/>
<dbReference type="InterPro" id="IPR000792">
    <property type="entry name" value="Tscrpt_reg_LuxR_C"/>
</dbReference>
<evidence type="ECO:0000259" key="1">
    <source>
        <dbReference type="PROSITE" id="PS50043"/>
    </source>
</evidence>
<evidence type="ECO:0000313" key="3">
    <source>
        <dbReference type="Proteomes" id="UP000274391"/>
    </source>
</evidence>
<dbReference type="EMBL" id="RQVS01000002">
    <property type="protein sequence ID" value="RRJ88242.1"/>
    <property type="molecule type" value="Genomic_DNA"/>
</dbReference>
<dbReference type="CDD" id="cd06170">
    <property type="entry name" value="LuxR_C_like"/>
    <property type="match status" value="1"/>
</dbReference>
<accession>A0A3P3VZK6</accession>
<dbReference type="PRINTS" id="PR00038">
    <property type="entry name" value="HTHLUXR"/>
</dbReference>
<dbReference type="SUPFAM" id="SSF46894">
    <property type="entry name" value="C-terminal effector domain of the bipartite response regulators"/>
    <property type="match status" value="1"/>
</dbReference>
<dbReference type="Proteomes" id="UP000274391">
    <property type="component" value="Unassembled WGS sequence"/>
</dbReference>
<dbReference type="Pfam" id="PF00196">
    <property type="entry name" value="GerE"/>
    <property type="match status" value="1"/>
</dbReference>
<dbReference type="SMART" id="SM00421">
    <property type="entry name" value="HTH_LUXR"/>
    <property type="match status" value="1"/>
</dbReference>
<comment type="caution">
    <text evidence="2">The sequence shown here is derived from an EMBL/GenBank/DDBJ whole genome shotgun (WGS) entry which is preliminary data.</text>
</comment>
<dbReference type="InterPro" id="IPR036388">
    <property type="entry name" value="WH-like_DNA-bd_sf"/>
</dbReference>
<sequence>MGVVHITQRALESPTTARVRVAEELLAEAMATDGGLIVVRGLRGTGVSRMLRNFIEQATARGFEVAAVRPDDSERDLRLSTIDRIYFEASWLRNCHPRLGDDVDALTAARALVADTLAAEPVPLEAAPARMLVIDGLEVCDETSAVALRYAIPRLIRRGVAVVIGDHICASNTHADQFAVLAAQHATDRLLVLDDLGNDEIVAYVRERTGRCIGLDLADRIRLQTAGRFAALAAYVDALDLREHADAVAIRSLPRTTSARVLPRDPEIIASLPSRVRLAAEMCAIARKGVDAATFVAAAEAHGIERPTDAPADNGLVVWNPLVGELLLVDPLAADDLIALADADRLRDLHRFLAEASEGVEAELHRLASLSELDATAAAQVVCRARDLEAFGDPESALKLLEVAIDRVADGDAKRDLLVAFGRIGVRNRRSAALMSPPPVMIPRASTDTALGHLAVWYRSLRPGLEAEAAAMRREYLAGAAIDLDHKFLRADIALLDFLEVLRSARGSDESAEVLIAADSARAHLEDVAGCTPHDPDLAWLDTVARLVFVDALRTLWCVRAGEIRGGAETITTLADDLSSRAHELSTSSPERADVLTVAAALRADLDDLDVAAHLIADAEASAARASRPTQLPGTRITIAMDVALRRGQWDAVEERLKHVEPIGCGRVDQPLARAQHFVAALLAAHRGDIQAAEHGLAIAKVAASPGFVLYAGALPDYVEAVVVLYRDGPEAALRVVDRVEATPSADSAVRMLPLRIELLAHLHRLDDLRDAADSYVVVAQSHLRPNNAQGHLAEAYSAHLEGDTDRAAAAALAAIERSHSPMLAARAHLLLAEVASEQPCEQAEVLARIEAARQAFDELGAVEAASDCERIARERREAAAERLQSLSERERDVATLAATGAKNREIAARLHISEATVAFHMTNVLSKLGLSSRLQIGNALGEDAHPGSRS</sequence>
<dbReference type="OrthoDB" id="3197423at2"/>
<gene>
    <name evidence="2" type="ORF">EG850_02010</name>
</gene>
<keyword evidence="3" id="KW-1185">Reference proteome</keyword>
<reference evidence="2 3" key="1">
    <citation type="submission" date="2018-11" db="EMBL/GenBank/DDBJ databases">
        <title>YIM 102482-1 draft genome.</title>
        <authorList>
            <person name="Li G."/>
            <person name="Jiang Y."/>
        </authorList>
    </citation>
    <scope>NUCLEOTIDE SEQUENCE [LARGE SCALE GENOMIC DNA]</scope>
    <source>
        <strain evidence="2 3">YIM 102482-1</strain>
    </source>
</reference>
<dbReference type="GO" id="GO:0006355">
    <property type="term" value="P:regulation of DNA-templated transcription"/>
    <property type="evidence" value="ECO:0007669"/>
    <property type="project" value="InterPro"/>
</dbReference>
<dbReference type="AlphaFoldDB" id="A0A3P3VZK6"/>
<dbReference type="PROSITE" id="PS00622">
    <property type="entry name" value="HTH_LUXR_1"/>
    <property type="match status" value="1"/>
</dbReference>
<organism evidence="2 3">
    <name type="scientific">Gulosibacter macacae</name>
    <dbReference type="NCBI Taxonomy" id="2488791"/>
    <lineage>
        <taxon>Bacteria</taxon>
        <taxon>Bacillati</taxon>
        <taxon>Actinomycetota</taxon>
        <taxon>Actinomycetes</taxon>
        <taxon>Micrococcales</taxon>
        <taxon>Microbacteriaceae</taxon>
        <taxon>Gulosibacter</taxon>
    </lineage>
</organism>
<evidence type="ECO:0000313" key="2">
    <source>
        <dbReference type="EMBL" id="RRJ88242.1"/>
    </source>
</evidence>
<protein>
    <recommendedName>
        <fullName evidence="1">HTH luxR-type domain-containing protein</fullName>
    </recommendedName>
</protein>
<dbReference type="GO" id="GO:0003677">
    <property type="term" value="F:DNA binding"/>
    <property type="evidence" value="ECO:0007669"/>
    <property type="project" value="InterPro"/>
</dbReference>
<dbReference type="RefSeq" id="WP_124969332.1">
    <property type="nucleotide sequence ID" value="NZ_RQVS01000002.1"/>
</dbReference>
<feature type="domain" description="HTH luxR-type" evidence="1">
    <location>
        <begin position="880"/>
        <end position="945"/>
    </location>
</feature>
<name>A0A3P3VZK6_9MICO</name>